<accession>A0A9P0KT73</accession>
<name>A0A9P0KT73_ACAOB</name>
<gene>
    <name evidence="1" type="ORF">ACAOBT_LOCUS15607</name>
</gene>
<dbReference type="EMBL" id="CAKOFQ010006941">
    <property type="protein sequence ID" value="CAH1983568.1"/>
    <property type="molecule type" value="Genomic_DNA"/>
</dbReference>
<evidence type="ECO:0000313" key="1">
    <source>
        <dbReference type="EMBL" id="CAH1983568.1"/>
    </source>
</evidence>
<dbReference type="Proteomes" id="UP001152888">
    <property type="component" value="Unassembled WGS sequence"/>
</dbReference>
<reference evidence="1" key="1">
    <citation type="submission" date="2022-03" db="EMBL/GenBank/DDBJ databases">
        <authorList>
            <person name="Sayadi A."/>
        </authorList>
    </citation>
    <scope>NUCLEOTIDE SEQUENCE</scope>
</reference>
<sequence>MCSNHRMCTANKIGIRSSTRKYDVSVRTKKRKYFLNTWTFKLKGTNCITDLSNRTDFKKKCNKKRKMCSSTYFSRDMKSMSSKFK</sequence>
<protein>
    <submittedName>
        <fullName evidence="1">Uncharacterized protein</fullName>
    </submittedName>
</protein>
<proteinExistence type="predicted"/>
<keyword evidence="2" id="KW-1185">Reference proteome</keyword>
<dbReference type="OrthoDB" id="6678032at2759"/>
<dbReference type="AlphaFoldDB" id="A0A9P0KT73"/>
<comment type="caution">
    <text evidence="1">The sequence shown here is derived from an EMBL/GenBank/DDBJ whole genome shotgun (WGS) entry which is preliminary data.</text>
</comment>
<organism evidence="1 2">
    <name type="scientific">Acanthoscelides obtectus</name>
    <name type="common">Bean weevil</name>
    <name type="synonym">Bruchus obtectus</name>
    <dbReference type="NCBI Taxonomy" id="200917"/>
    <lineage>
        <taxon>Eukaryota</taxon>
        <taxon>Metazoa</taxon>
        <taxon>Ecdysozoa</taxon>
        <taxon>Arthropoda</taxon>
        <taxon>Hexapoda</taxon>
        <taxon>Insecta</taxon>
        <taxon>Pterygota</taxon>
        <taxon>Neoptera</taxon>
        <taxon>Endopterygota</taxon>
        <taxon>Coleoptera</taxon>
        <taxon>Polyphaga</taxon>
        <taxon>Cucujiformia</taxon>
        <taxon>Chrysomeloidea</taxon>
        <taxon>Chrysomelidae</taxon>
        <taxon>Bruchinae</taxon>
        <taxon>Bruchini</taxon>
        <taxon>Acanthoscelides</taxon>
    </lineage>
</organism>
<evidence type="ECO:0000313" key="2">
    <source>
        <dbReference type="Proteomes" id="UP001152888"/>
    </source>
</evidence>